<feature type="transmembrane region" description="Helical" evidence="2">
    <location>
        <begin position="136"/>
        <end position="157"/>
    </location>
</feature>
<evidence type="ECO:0000256" key="2">
    <source>
        <dbReference type="SAM" id="Phobius"/>
    </source>
</evidence>
<name>A0AA39GCC0_SARSR</name>
<keyword evidence="5" id="KW-1185">Reference proteome</keyword>
<evidence type="ECO:0000256" key="1">
    <source>
        <dbReference type="SAM" id="MobiDB-lite"/>
    </source>
</evidence>
<dbReference type="PANTHER" id="PTHR34502">
    <property type="entry name" value="DUF6594 DOMAIN-CONTAINING PROTEIN-RELATED"/>
    <property type="match status" value="1"/>
</dbReference>
<reference evidence="4" key="1">
    <citation type="submission" date="2022-10" db="EMBL/GenBank/DDBJ databases">
        <title>Determination and structural analysis of whole genome sequence of Sarocladium strictum F4-1.</title>
        <authorList>
            <person name="Hu L."/>
            <person name="Jiang Y."/>
        </authorList>
    </citation>
    <scope>NUCLEOTIDE SEQUENCE</scope>
    <source>
        <strain evidence="4">F4-1</strain>
    </source>
</reference>
<comment type="caution">
    <text evidence="4">The sequence shown here is derived from an EMBL/GenBank/DDBJ whole genome shotgun (WGS) entry which is preliminary data.</text>
</comment>
<proteinExistence type="predicted"/>
<accession>A0AA39GCC0</accession>
<evidence type="ECO:0000259" key="3">
    <source>
        <dbReference type="Pfam" id="PF20237"/>
    </source>
</evidence>
<evidence type="ECO:0000313" key="4">
    <source>
        <dbReference type="EMBL" id="KAK0384103.1"/>
    </source>
</evidence>
<protein>
    <recommendedName>
        <fullName evidence="3">DUF6594 domain-containing protein</fullName>
    </recommendedName>
</protein>
<keyword evidence="2" id="KW-0812">Transmembrane</keyword>
<dbReference type="PANTHER" id="PTHR34502:SF4">
    <property type="entry name" value="DUF6594 DOMAIN-CONTAINING PROTEIN"/>
    <property type="match status" value="1"/>
</dbReference>
<feature type="transmembrane region" description="Helical" evidence="2">
    <location>
        <begin position="163"/>
        <end position="185"/>
    </location>
</feature>
<gene>
    <name evidence="4" type="ORF">NLU13_8192</name>
</gene>
<sequence length="197" mass="22333">MDEAYSDGRADDTHNGTFGGDKEERSLLAQQLSERLCDYQEFLLRQSALRTLPQAPRRNVKSIKNWHYNFDHSAIAHAEQDYLNHEKDLISMIDSLYFLRTLGIWKRRTGQGLDDADPSDEPDLIRYFSNKRIDSFASGVIVTIGVVMLLAPLWILLSLDNPRIKLAVITIFISTFLLILSFAMVAKPFEALAVTAA</sequence>
<keyword evidence="2" id="KW-1133">Transmembrane helix</keyword>
<keyword evidence="2" id="KW-0472">Membrane</keyword>
<dbReference type="Pfam" id="PF20237">
    <property type="entry name" value="DUF6594"/>
    <property type="match status" value="1"/>
</dbReference>
<feature type="domain" description="DUF6594" evidence="3">
    <location>
        <begin position="7"/>
        <end position="197"/>
    </location>
</feature>
<organism evidence="4 5">
    <name type="scientific">Sarocladium strictum</name>
    <name type="common">Black bundle disease fungus</name>
    <name type="synonym">Acremonium strictum</name>
    <dbReference type="NCBI Taxonomy" id="5046"/>
    <lineage>
        <taxon>Eukaryota</taxon>
        <taxon>Fungi</taxon>
        <taxon>Dikarya</taxon>
        <taxon>Ascomycota</taxon>
        <taxon>Pezizomycotina</taxon>
        <taxon>Sordariomycetes</taxon>
        <taxon>Hypocreomycetidae</taxon>
        <taxon>Hypocreales</taxon>
        <taxon>Sarocladiaceae</taxon>
        <taxon>Sarocladium</taxon>
    </lineage>
</organism>
<evidence type="ECO:0000313" key="5">
    <source>
        <dbReference type="Proteomes" id="UP001175261"/>
    </source>
</evidence>
<dbReference type="Proteomes" id="UP001175261">
    <property type="component" value="Unassembled WGS sequence"/>
</dbReference>
<dbReference type="InterPro" id="IPR046529">
    <property type="entry name" value="DUF6594"/>
</dbReference>
<dbReference type="AlphaFoldDB" id="A0AA39GCC0"/>
<feature type="region of interest" description="Disordered" evidence="1">
    <location>
        <begin position="1"/>
        <end position="22"/>
    </location>
</feature>
<dbReference type="EMBL" id="JAPDFR010000008">
    <property type="protein sequence ID" value="KAK0384103.1"/>
    <property type="molecule type" value="Genomic_DNA"/>
</dbReference>